<evidence type="ECO:0000313" key="1">
    <source>
        <dbReference type="EMBL" id="SDL90397.1"/>
    </source>
</evidence>
<reference evidence="2" key="1">
    <citation type="submission" date="2016-10" db="EMBL/GenBank/DDBJ databases">
        <authorList>
            <person name="Varghese N."/>
            <person name="Submissions S."/>
        </authorList>
    </citation>
    <scope>NUCLEOTIDE SEQUENCE [LARGE SCALE GENOMIC DNA]</scope>
    <source>
        <strain evidence="2">DSM 19110</strain>
    </source>
</reference>
<evidence type="ECO:0000313" key="2">
    <source>
        <dbReference type="Proteomes" id="UP000183200"/>
    </source>
</evidence>
<proteinExistence type="predicted"/>
<dbReference type="Proteomes" id="UP000183200">
    <property type="component" value="Unassembled WGS sequence"/>
</dbReference>
<dbReference type="Pfam" id="PF16132">
    <property type="entry name" value="DUF4843"/>
    <property type="match status" value="1"/>
</dbReference>
<dbReference type="AlphaFoldDB" id="A0A1G9NWJ3"/>
<organism evidence="1 2">
    <name type="scientific">Pedobacter steynii</name>
    <dbReference type="NCBI Taxonomy" id="430522"/>
    <lineage>
        <taxon>Bacteria</taxon>
        <taxon>Pseudomonadati</taxon>
        <taxon>Bacteroidota</taxon>
        <taxon>Sphingobacteriia</taxon>
        <taxon>Sphingobacteriales</taxon>
        <taxon>Sphingobacteriaceae</taxon>
        <taxon>Pedobacter</taxon>
    </lineage>
</organism>
<protein>
    <recommendedName>
        <fullName evidence="3">DUF4843 domain-containing protein</fullName>
    </recommendedName>
</protein>
<sequence length="271" mass="30162">MKYTNYLIITGIILITGTHLSCKKSGLIVYESARSLYFDVTPKEAFLNPEGDPTKTTDSVMVLFSFMENAVTETELKIPIKMAGIQSEVPLAYTIAINPVGSSATDGVDFELPKQLHFPSRQSVDTLRIKVKRTKGMLQKALTLALELKPNENFEVVLKPNILKTRATNVRCYFSDILSPPPGYVSTETVSGADFYYGTFSRKKLSVITTAAGNIFLPPPTERTVYYTLLMRDPSFLSSVLNSYLQMQKLTGNTIYEEDGTEMAAGPFYKK</sequence>
<dbReference type="RefSeq" id="WP_172664832.1">
    <property type="nucleotide sequence ID" value="NZ_JABMKU010000002.1"/>
</dbReference>
<evidence type="ECO:0008006" key="3">
    <source>
        <dbReference type="Google" id="ProtNLM"/>
    </source>
</evidence>
<dbReference type="EMBL" id="FNGY01000002">
    <property type="protein sequence ID" value="SDL90397.1"/>
    <property type="molecule type" value="Genomic_DNA"/>
</dbReference>
<keyword evidence="2" id="KW-1185">Reference proteome</keyword>
<gene>
    <name evidence="1" type="ORF">SAMN05421820_102452</name>
</gene>
<name>A0A1G9NWJ3_9SPHI</name>
<dbReference type="InterPro" id="IPR032299">
    <property type="entry name" value="DUF4843"/>
</dbReference>
<accession>A0A1G9NWJ3</accession>